<dbReference type="SUPFAM" id="SSF51064">
    <property type="entry name" value="Head domain of nucleotide exchange factor GrpE"/>
    <property type="match status" value="1"/>
</dbReference>
<dbReference type="PROSITE" id="PS01071">
    <property type="entry name" value="GRPE"/>
    <property type="match status" value="1"/>
</dbReference>
<dbReference type="HAMAP" id="MF_01151">
    <property type="entry name" value="GrpE"/>
    <property type="match status" value="1"/>
</dbReference>
<dbReference type="SUPFAM" id="SSF58014">
    <property type="entry name" value="Coiled-coil domain of nucleotide exchange factor GrpE"/>
    <property type="match status" value="1"/>
</dbReference>
<accession>A0A657Q4J7</accession>
<evidence type="ECO:0000256" key="11">
    <source>
        <dbReference type="RuleBase" id="RU000639"/>
    </source>
</evidence>
<evidence type="ECO:0000256" key="2">
    <source>
        <dbReference type="ARBA" id="ARBA00009054"/>
    </source>
</evidence>
<evidence type="ECO:0000256" key="9">
    <source>
        <dbReference type="ARBA" id="ARBA00076414"/>
    </source>
</evidence>
<evidence type="ECO:0000256" key="5">
    <source>
        <dbReference type="ARBA" id="ARBA00023016"/>
    </source>
</evidence>
<evidence type="ECO:0000313" key="15">
    <source>
        <dbReference type="Proteomes" id="UP000250928"/>
    </source>
</evidence>
<dbReference type="GO" id="GO:0051082">
    <property type="term" value="F:unfolded protein binding"/>
    <property type="evidence" value="ECO:0007669"/>
    <property type="project" value="TreeGrafter"/>
</dbReference>
<dbReference type="Gene3D" id="3.90.20.20">
    <property type="match status" value="1"/>
</dbReference>
<dbReference type="PANTHER" id="PTHR21237">
    <property type="entry name" value="GRPE PROTEIN"/>
    <property type="match status" value="1"/>
</dbReference>
<dbReference type="Proteomes" id="UP000250928">
    <property type="component" value="Unassembled WGS sequence"/>
</dbReference>
<dbReference type="GO" id="GO:0051087">
    <property type="term" value="F:protein-folding chaperone binding"/>
    <property type="evidence" value="ECO:0007669"/>
    <property type="project" value="InterPro"/>
</dbReference>
<evidence type="ECO:0000256" key="13">
    <source>
        <dbReference type="SAM" id="MobiDB-lite"/>
    </source>
</evidence>
<dbReference type="CDD" id="cd00446">
    <property type="entry name" value="GrpE"/>
    <property type="match status" value="1"/>
</dbReference>
<evidence type="ECO:0000256" key="3">
    <source>
        <dbReference type="ARBA" id="ARBA00011738"/>
    </source>
</evidence>
<dbReference type="PRINTS" id="PR00773">
    <property type="entry name" value="GRPEPROTEIN"/>
</dbReference>
<comment type="function">
    <text evidence="7 10 11">Participates actively in the response to hyperosmotic and heat shock by preventing the aggregation of stress-denatured proteins, in association with DnaK and GrpE. It is the nucleotide exchange factor for DnaK and may function as a thermosensor. Unfolded proteins bind initially to DnaJ; upon interaction with the DnaJ-bound protein, DnaK hydrolyzes its bound ATP, resulting in the formation of a stable complex. GrpE releases ADP from DnaK; ATP binding to DnaK triggers the release of the substrate protein, thus completing the reaction cycle. Several rounds of ATP-dependent interactions between DnaJ, DnaK and GrpE are required for fully efficient folding.</text>
</comment>
<evidence type="ECO:0000256" key="10">
    <source>
        <dbReference type="HAMAP-Rule" id="MF_01151"/>
    </source>
</evidence>
<comment type="subunit">
    <text evidence="3 10">Homodimer.</text>
</comment>
<evidence type="ECO:0000256" key="6">
    <source>
        <dbReference type="ARBA" id="ARBA00023186"/>
    </source>
</evidence>
<dbReference type="GO" id="GO:0042803">
    <property type="term" value="F:protein homodimerization activity"/>
    <property type="evidence" value="ECO:0007669"/>
    <property type="project" value="InterPro"/>
</dbReference>
<reference evidence="14 15" key="1">
    <citation type="submission" date="2018-01" db="EMBL/GenBank/DDBJ databases">
        <title>Novel co-symbiosis in the lucinid bivalve Phacoides pectinatus.</title>
        <authorList>
            <person name="Lim S.J."/>
            <person name="Davis B.G."/>
            <person name="Gill D.E."/>
            <person name="Engel A.S."/>
            <person name="Anderson L.C."/>
            <person name="Campbell B.J."/>
        </authorList>
    </citation>
    <scope>NUCLEOTIDE SEQUENCE [LARGE SCALE GENOMIC DNA]</scope>
    <source>
        <strain evidence="14">N3_P5</strain>
    </source>
</reference>
<dbReference type="AlphaFoldDB" id="A0A657Q4J7"/>
<dbReference type="Gene3D" id="2.30.22.10">
    <property type="entry name" value="Head domain of nucleotide exchange factor GrpE"/>
    <property type="match status" value="1"/>
</dbReference>
<evidence type="ECO:0000256" key="1">
    <source>
        <dbReference type="ARBA" id="ARBA00004496"/>
    </source>
</evidence>
<gene>
    <name evidence="10" type="primary">grpE</name>
    <name evidence="14" type="ORF">C3L24_12415</name>
</gene>
<feature type="region of interest" description="Disordered" evidence="13">
    <location>
        <begin position="1"/>
        <end position="41"/>
    </location>
</feature>
<keyword evidence="4 10" id="KW-0963">Cytoplasm</keyword>
<evidence type="ECO:0000256" key="12">
    <source>
        <dbReference type="RuleBase" id="RU004478"/>
    </source>
</evidence>
<name>A0A657Q4J7_9GAMM</name>
<dbReference type="PANTHER" id="PTHR21237:SF23">
    <property type="entry name" value="GRPE PROTEIN HOMOLOG, MITOCHONDRIAL"/>
    <property type="match status" value="1"/>
</dbReference>
<evidence type="ECO:0000256" key="7">
    <source>
        <dbReference type="ARBA" id="ARBA00053401"/>
    </source>
</evidence>
<proteinExistence type="inferred from homology"/>
<keyword evidence="6 10" id="KW-0143">Chaperone</keyword>
<dbReference type="GO" id="GO:0005829">
    <property type="term" value="C:cytosol"/>
    <property type="evidence" value="ECO:0007669"/>
    <property type="project" value="TreeGrafter"/>
</dbReference>
<dbReference type="InterPro" id="IPR013805">
    <property type="entry name" value="GrpE_CC"/>
</dbReference>
<dbReference type="InterPro" id="IPR000740">
    <property type="entry name" value="GrpE"/>
</dbReference>
<evidence type="ECO:0000256" key="4">
    <source>
        <dbReference type="ARBA" id="ARBA00022490"/>
    </source>
</evidence>
<protein>
    <recommendedName>
        <fullName evidence="8 10">Protein GrpE</fullName>
    </recommendedName>
    <alternativeName>
        <fullName evidence="9 10">HSP-70 cofactor</fullName>
    </alternativeName>
</protein>
<organism evidence="14 15">
    <name type="scientific">Candidatus Sedimenticola endophacoides</name>
    <dbReference type="NCBI Taxonomy" id="2548426"/>
    <lineage>
        <taxon>Bacteria</taxon>
        <taxon>Pseudomonadati</taxon>
        <taxon>Pseudomonadota</taxon>
        <taxon>Gammaproteobacteria</taxon>
        <taxon>Chromatiales</taxon>
        <taxon>Sedimenticolaceae</taxon>
        <taxon>Sedimenticola</taxon>
    </lineage>
</organism>
<feature type="compositionally biased region" description="Low complexity" evidence="13">
    <location>
        <begin position="10"/>
        <end position="34"/>
    </location>
</feature>
<dbReference type="Pfam" id="PF01025">
    <property type="entry name" value="GrpE"/>
    <property type="match status" value="1"/>
</dbReference>
<sequence length="194" mass="21717">MEKDQEAVEQETAAETIESVTGETAQAAETAAAGDSEQDLGLLLEDARSKADEHWDQLMRARAELDNLRKRQERELENAHKYALERFVNDLLPVRDSMELGVDAAREENGDIGKLLEGAELTLKLFTDVMQKYNVEQINPEGEPFNPEFHQAMSLQPRDDLPPNTVVTVVQKGYSLNGRLVRPAMVLVSRAAEQ</sequence>
<comment type="subcellular location">
    <subcellularLocation>
        <location evidence="1 10">Cytoplasm</location>
    </subcellularLocation>
</comment>
<evidence type="ECO:0000256" key="8">
    <source>
        <dbReference type="ARBA" id="ARBA00072274"/>
    </source>
</evidence>
<evidence type="ECO:0000313" key="14">
    <source>
        <dbReference type="EMBL" id="PUD98632.1"/>
    </source>
</evidence>
<dbReference type="EMBL" id="PQCO01000296">
    <property type="protein sequence ID" value="PUD98632.1"/>
    <property type="molecule type" value="Genomic_DNA"/>
</dbReference>
<keyword evidence="5 10" id="KW-0346">Stress response</keyword>
<comment type="similarity">
    <text evidence="2 10 12">Belongs to the GrpE family.</text>
</comment>
<dbReference type="FunFam" id="2.30.22.10:FF:000001">
    <property type="entry name" value="Protein GrpE"/>
    <property type="match status" value="1"/>
</dbReference>
<dbReference type="GO" id="GO:0006457">
    <property type="term" value="P:protein folding"/>
    <property type="evidence" value="ECO:0007669"/>
    <property type="project" value="InterPro"/>
</dbReference>
<dbReference type="InterPro" id="IPR009012">
    <property type="entry name" value="GrpE_head"/>
</dbReference>
<dbReference type="NCBIfam" id="NF010737">
    <property type="entry name" value="PRK14139.1"/>
    <property type="match status" value="1"/>
</dbReference>
<dbReference type="GO" id="GO:0000774">
    <property type="term" value="F:adenyl-nucleotide exchange factor activity"/>
    <property type="evidence" value="ECO:0007669"/>
    <property type="project" value="InterPro"/>
</dbReference>
<dbReference type="NCBIfam" id="NF010748">
    <property type="entry name" value="PRK14150.1"/>
    <property type="match status" value="1"/>
</dbReference>
<comment type="caution">
    <text evidence="14">The sequence shown here is derived from an EMBL/GenBank/DDBJ whole genome shotgun (WGS) entry which is preliminary data.</text>
</comment>